<reference evidence="1 2" key="1">
    <citation type="submission" date="2016-08" db="EMBL/GenBank/DDBJ databases">
        <authorList>
            <person name="Seilhamer J.J."/>
        </authorList>
    </citation>
    <scope>NUCLEOTIDE SEQUENCE [LARGE SCALE GENOMIC DNA]</scope>
    <source>
        <strain evidence="1 2">VC14762</strain>
    </source>
</reference>
<sequence>MALKYFPPTPEDLRALKVRLGFTGEQMAQMFGLAGNSQWRKYTGGVEPRPMSLPMLFLALALQDRSATVDQVLEKCRQVGATIELDDE</sequence>
<dbReference type="EMBL" id="MUTJ01000074">
    <property type="protein sequence ID" value="ONU81344.1"/>
    <property type="molecule type" value="Genomic_DNA"/>
</dbReference>
<proteinExistence type="predicted"/>
<evidence type="ECO:0008006" key="3">
    <source>
        <dbReference type="Google" id="ProtNLM"/>
    </source>
</evidence>
<dbReference type="GeneID" id="300973109"/>
<dbReference type="Proteomes" id="UP000188543">
    <property type="component" value="Unassembled WGS sequence"/>
</dbReference>
<evidence type="ECO:0000313" key="1">
    <source>
        <dbReference type="EMBL" id="ONU81344.1"/>
    </source>
</evidence>
<name>A0A107L2J1_9BURK</name>
<organism evidence="1 2">
    <name type="scientific">Burkholderia cenocepacia</name>
    <dbReference type="NCBI Taxonomy" id="95486"/>
    <lineage>
        <taxon>Bacteria</taxon>
        <taxon>Pseudomonadati</taxon>
        <taxon>Pseudomonadota</taxon>
        <taxon>Betaproteobacteria</taxon>
        <taxon>Burkholderiales</taxon>
        <taxon>Burkholderiaceae</taxon>
        <taxon>Burkholderia</taxon>
        <taxon>Burkholderia cepacia complex</taxon>
    </lineage>
</organism>
<dbReference type="AlphaFoldDB" id="A0A107L2J1"/>
<comment type="caution">
    <text evidence="1">The sequence shown here is derived from an EMBL/GenBank/DDBJ whole genome shotgun (WGS) entry which is preliminary data.</text>
</comment>
<dbReference type="RefSeq" id="WP_034201889.1">
    <property type="nucleotide sequence ID" value="NZ_CADETK010000017.1"/>
</dbReference>
<gene>
    <name evidence="1" type="ORF">A8E72_23920</name>
</gene>
<dbReference type="OrthoDB" id="8653919at2"/>
<accession>A0A107L2J1</accession>
<protein>
    <recommendedName>
        <fullName evidence="3">XRE family transcriptional regulator</fullName>
    </recommendedName>
</protein>
<evidence type="ECO:0000313" key="2">
    <source>
        <dbReference type="Proteomes" id="UP000188543"/>
    </source>
</evidence>